<dbReference type="AlphaFoldDB" id="A0A2S6IIM9"/>
<evidence type="ECO:0000313" key="9">
    <source>
        <dbReference type="Proteomes" id="UP000239002"/>
    </source>
</evidence>
<dbReference type="PROSITE" id="PS51123">
    <property type="entry name" value="OMPA_2"/>
    <property type="match status" value="1"/>
</dbReference>
<keyword evidence="6" id="KW-0812">Transmembrane</keyword>
<dbReference type="Pfam" id="PF00691">
    <property type="entry name" value="OmpA"/>
    <property type="match status" value="1"/>
</dbReference>
<dbReference type="InterPro" id="IPR006690">
    <property type="entry name" value="OMPA-like_CS"/>
</dbReference>
<dbReference type="SUPFAM" id="SSF103088">
    <property type="entry name" value="OmpA-like"/>
    <property type="match status" value="1"/>
</dbReference>
<dbReference type="EMBL" id="PTJE01000005">
    <property type="protein sequence ID" value="PPK94072.1"/>
    <property type="molecule type" value="Genomic_DNA"/>
</dbReference>
<dbReference type="PANTHER" id="PTHR30329:SF21">
    <property type="entry name" value="LIPOPROTEIN YIAD-RELATED"/>
    <property type="match status" value="1"/>
</dbReference>
<evidence type="ECO:0000256" key="4">
    <source>
        <dbReference type="PROSITE-ProRule" id="PRU00473"/>
    </source>
</evidence>
<dbReference type="InterPro" id="IPR006664">
    <property type="entry name" value="OMP_bac"/>
</dbReference>
<dbReference type="GO" id="GO:0009279">
    <property type="term" value="C:cell outer membrane"/>
    <property type="evidence" value="ECO:0007669"/>
    <property type="project" value="UniProtKB-SubCell"/>
</dbReference>
<keyword evidence="2 4" id="KW-0472">Membrane</keyword>
<evidence type="ECO:0000256" key="5">
    <source>
        <dbReference type="SAM" id="MobiDB-lite"/>
    </source>
</evidence>
<feature type="domain" description="OmpA-like" evidence="7">
    <location>
        <begin position="299"/>
        <end position="414"/>
    </location>
</feature>
<gene>
    <name evidence="8" type="ORF">LY01_02294</name>
</gene>
<dbReference type="InterPro" id="IPR006665">
    <property type="entry name" value="OmpA-like"/>
</dbReference>
<dbReference type="Proteomes" id="UP000239002">
    <property type="component" value="Unassembled WGS sequence"/>
</dbReference>
<evidence type="ECO:0000256" key="2">
    <source>
        <dbReference type="ARBA" id="ARBA00023136"/>
    </source>
</evidence>
<feature type="transmembrane region" description="Helical" evidence="6">
    <location>
        <begin position="44"/>
        <end position="65"/>
    </location>
</feature>
<dbReference type="InterPro" id="IPR036737">
    <property type="entry name" value="OmpA-like_sf"/>
</dbReference>
<comment type="caution">
    <text evidence="8">The sequence shown here is derived from an EMBL/GenBank/DDBJ whole genome shotgun (WGS) entry which is preliminary data.</text>
</comment>
<keyword evidence="9" id="KW-1185">Reference proteome</keyword>
<proteinExistence type="predicted"/>
<accession>A0A2S6IIM9</accession>
<evidence type="ECO:0000256" key="1">
    <source>
        <dbReference type="ARBA" id="ARBA00004442"/>
    </source>
</evidence>
<feature type="region of interest" description="Disordered" evidence="5">
    <location>
        <begin position="387"/>
        <end position="406"/>
    </location>
</feature>
<dbReference type="PROSITE" id="PS01068">
    <property type="entry name" value="OMPA_1"/>
    <property type="match status" value="1"/>
</dbReference>
<name>A0A2S6IIM9_9FLAO</name>
<sequence length="414" mass="47798">MLCLAFWIDITSIIKFWILNNSFKQYFFKIHFIKVTNLYLLKSNLASVLFVFLITNICFSQNLVLNGSFEEFEKCPDDYSQFNGNVKDWIVPTLATPDFYSSCNKFSPAGVPNNVNGWQKAKEGNSYAGIILLNHQNYREYITGSLQKKLIEGQNYKIKFFISLAEKSGLSTNSIGVLFNSNRENFTTYKNFDGLTITETKNSVNNIDFNEQKKKDDFSYLVDLSTVETFKDSKNWTLVETEFIANGTEKYFTIGNFKSNLETKYKLTRSRVEGPSSYYYIDDVSIEEIEEEIKVENTFKLNSIYTLKSVLFDFDKATLIEKTTQELDELVTYLKSHLDLKVTINGHTDYLGNAAYNQKLSEDRAKSVANYLINKGISKDRINYRGYGESQPIDPNEPEDAQAKNRRVEFVLRK</sequence>
<dbReference type="CDD" id="cd07185">
    <property type="entry name" value="OmpA_C-like"/>
    <property type="match status" value="1"/>
</dbReference>
<evidence type="ECO:0000256" key="6">
    <source>
        <dbReference type="SAM" id="Phobius"/>
    </source>
</evidence>
<evidence type="ECO:0000256" key="3">
    <source>
        <dbReference type="ARBA" id="ARBA00023237"/>
    </source>
</evidence>
<comment type="subcellular location">
    <subcellularLocation>
        <location evidence="1">Cell outer membrane</location>
    </subcellularLocation>
</comment>
<evidence type="ECO:0000313" key="8">
    <source>
        <dbReference type="EMBL" id="PPK94072.1"/>
    </source>
</evidence>
<evidence type="ECO:0000259" key="7">
    <source>
        <dbReference type="PROSITE" id="PS51123"/>
    </source>
</evidence>
<keyword evidence="3" id="KW-0998">Cell outer membrane</keyword>
<organism evidence="8 9">
    <name type="scientific">Nonlabens xylanidelens</name>
    <dbReference type="NCBI Taxonomy" id="191564"/>
    <lineage>
        <taxon>Bacteria</taxon>
        <taxon>Pseudomonadati</taxon>
        <taxon>Bacteroidota</taxon>
        <taxon>Flavobacteriia</taxon>
        <taxon>Flavobacteriales</taxon>
        <taxon>Flavobacteriaceae</taxon>
        <taxon>Nonlabens</taxon>
    </lineage>
</organism>
<dbReference type="InterPro" id="IPR050330">
    <property type="entry name" value="Bact_OuterMem_StrucFunc"/>
</dbReference>
<dbReference type="PANTHER" id="PTHR30329">
    <property type="entry name" value="STATOR ELEMENT OF FLAGELLAR MOTOR COMPLEX"/>
    <property type="match status" value="1"/>
</dbReference>
<feature type="transmembrane region" description="Helical" evidence="6">
    <location>
        <begin position="6"/>
        <end position="23"/>
    </location>
</feature>
<protein>
    <submittedName>
        <fullName evidence="8">Outer membrane protein OmpA-like peptidoglycan-associated protein</fullName>
    </submittedName>
</protein>
<keyword evidence="6" id="KW-1133">Transmembrane helix</keyword>
<dbReference type="Gene3D" id="3.30.1330.60">
    <property type="entry name" value="OmpA-like domain"/>
    <property type="match status" value="1"/>
</dbReference>
<dbReference type="PRINTS" id="PR01021">
    <property type="entry name" value="OMPADOMAIN"/>
</dbReference>
<reference evidence="8 9" key="1">
    <citation type="submission" date="2018-02" db="EMBL/GenBank/DDBJ databases">
        <title>Genomic Encyclopedia of Archaeal and Bacterial Type Strains, Phase II (KMG-II): from individual species to whole genera.</title>
        <authorList>
            <person name="Goeker M."/>
        </authorList>
    </citation>
    <scope>NUCLEOTIDE SEQUENCE [LARGE SCALE GENOMIC DNA]</scope>
    <source>
        <strain evidence="8 9">DSM 16809</strain>
    </source>
</reference>
<dbReference type="Gene3D" id="2.60.120.260">
    <property type="entry name" value="Galactose-binding domain-like"/>
    <property type="match status" value="1"/>
</dbReference>